<comment type="caution">
    <text evidence="1">The sequence shown here is derived from an EMBL/GenBank/DDBJ whole genome shotgun (WGS) entry which is preliminary data.</text>
</comment>
<sequence>MPPALSDVDSSDNETAATKATKQPKPSAEPAQPEAEEDGEEHGEEHGEEDGEEDEYVVEKILRHRFNKGMLEFDVKWQGYENPKDRTWEPEENMETAADVLKEYFEDIGGRPERPEKGTKRKGRASMVVSEPGTPASSAKRTKQSKEEPVEKAWSPPPGSWEHDVSHIDTVEQGIDPKTGKEAKFAYIVWNNQKKTQHPLKHIYTKCPQKMLLYYESHLVFTADDDDDAMDEAF</sequence>
<dbReference type="Proteomes" id="UP000799754">
    <property type="component" value="Unassembled WGS sequence"/>
</dbReference>
<dbReference type="EMBL" id="MU006736">
    <property type="protein sequence ID" value="KAF2623486.1"/>
    <property type="molecule type" value="Genomic_DNA"/>
</dbReference>
<evidence type="ECO:0000313" key="2">
    <source>
        <dbReference type="Proteomes" id="UP000799754"/>
    </source>
</evidence>
<proteinExistence type="predicted"/>
<gene>
    <name evidence="1" type="ORF">BU25DRAFT_461873</name>
</gene>
<reference evidence="1" key="1">
    <citation type="journal article" date="2020" name="Stud. Mycol.">
        <title>101 Dothideomycetes genomes: a test case for predicting lifestyles and emergence of pathogens.</title>
        <authorList>
            <person name="Haridas S."/>
            <person name="Albert R."/>
            <person name="Binder M."/>
            <person name="Bloem J."/>
            <person name="Labutti K."/>
            <person name="Salamov A."/>
            <person name="Andreopoulos B."/>
            <person name="Baker S."/>
            <person name="Barry K."/>
            <person name="Bills G."/>
            <person name="Bluhm B."/>
            <person name="Cannon C."/>
            <person name="Castanera R."/>
            <person name="Culley D."/>
            <person name="Daum C."/>
            <person name="Ezra D."/>
            <person name="Gonzalez J."/>
            <person name="Henrissat B."/>
            <person name="Kuo A."/>
            <person name="Liang C."/>
            <person name="Lipzen A."/>
            <person name="Lutzoni F."/>
            <person name="Magnuson J."/>
            <person name="Mondo S."/>
            <person name="Nolan M."/>
            <person name="Ohm R."/>
            <person name="Pangilinan J."/>
            <person name="Park H.-J."/>
            <person name="Ramirez L."/>
            <person name="Alfaro M."/>
            <person name="Sun H."/>
            <person name="Tritt A."/>
            <person name="Yoshinaga Y."/>
            <person name="Zwiers L.-H."/>
            <person name="Turgeon B."/>
            <person name="Goodwin S."/>
            <person name="Spatafora J."/>
            <person name="Crous P."/>
            <person name="Grigoriev I."/>
        </authorList>
    </citation>
    <scope>NUCLEOTIDE SEQUENCE</scope>
    <source>
        <strain evidence="1">CBS 525.71</strain>
    </source>
</reference>
<protein>
    <submittedName>
        <fullName evidence="1">Uncharacterized protein</fullName>
    </submittedName>
</protein>
<accession>A0ACB6RNI0</accession>
<evidence type="ECO:0000313" key="1">
    <source>
        <dbReference type="EMBL" id="KAF2623486.1"/>
    </source>
</evidence>
<keyword evidence="2" id="KW-1185">Reference proteome</keyword>
<name>A0ACB6RNI0_9PLEO</name>
<organism evidence="1 2">
    <name type="scientific">Macroventuria anomochaeta</name>
    <dbReference type="NCBI Taxonomy" id="301207"/>
    <lineage>
        <taxon>Eukaryota</taxon>
        <taxon>Fungi</taxon>
        <taxon>Dikarya</taxon>
        <taxon>Ascomycota</taxon>
        <taxon>Pezizomycotina</taxon>
        <taxon>Dothideomycetes</taxon>
        <taxon>Pleosporomycetidae</taxon>
        <taxon>Pleosporales</taxon>
        <taxon>Pleosporineae</taxon>
        <taxon>Didymellaceae</taxon>
        <taxon>Macroventuria</taxon>
    </lineage>
</organism>